<dbReference type="Gene3D" id="3.40.50.300">
    <property type="entry name" value="P-loop containing nucleotide triphosphate hydrolases"/>
    <property type="match status" value="3"/>
</dbReference>
<gene>
    <name evidence="3" type="ORF">SASPL_148887</name>
</gene>
<feature type="domain" description="NB-ARC" evidence="2">
    <location>
        <begin position="133"/>
        <end position="183"/>
    </location>
</feature>
<dbReference type="Gene3D" id="1.10.8.430">
    <property type="entry name" value="Helical domain of apoptotic protease-activating factors"/>
    <property type="match status" value="1"/>
</dbReference>
<reference evidence="3" key="1">
    <citation type="submission" date="2018-01" db="EMBL/GenBank/DDBJ databases">
        <authorList>
            <person name="Mao J.F."/>
        </authorList>
    </citation>
    <scope>NUCLEOTIDE SEQUENCE</scope>
    <source>
        <strain evidence="3">Huo1</strain>
        <tissue evidence="3">Leaf</tissue>
    </source>
</reference>
<dbReference type="Pfam" id="PF00931">
    <property type="entry name" value="NB-ARC"/>
    <property type="match status" value="3"/>
</dbReference>
<feature type="domain" description="NB-ARC" evidence="2">
    <location>
        <begin position="359"/>
        <end position="435"/>
    </location>
</feature>
<dbReference type="InterPro" id="IPR042197">
    <property type="entry name" value="Apaf_helical"/>
</dbReference>
<dbReference type="Gene3D" id="3.80.10.10">
    <property type="entry name" value="Ribonuclease Inhibitor"/>
    <property type="match status" value="1"/>
</dbReference>
<comment type="caution">
    <text evidence="3">The sequence shown here is derived from an EMBL/GenBank/DDBJ whole genome shotgun (WGS) entry which is preliminary data.</text>
</comment>
<name>A0A8X8Z453_SALSN</name>
<dbReference type="GO" id="GO:0098542">
    <property type="term" value="P:defense response to other organism"/>
    <property type="evidence" value="ECO:0007669"/>
    <property type="project" value="TreeGrafter"/>
</dbReference>
<dbReference type="GO" id="GO:0043531">
    <property type="term" value="F:ADP binding"/>
    <property type="evidence" value="ECO:0007669"/>
    <property type="project" value="InterPro"/>
</dbReference>
<accession>A0A8X8Z453</accession>
<dbReference type="PANTHER" id="PTHR23155">
    <property type="entry name" value="DISEASE RESISTANCE PROTEIN RP"/>
    <property type="match status" value="1"/>
</dbReference>
<feature type="domain" description="NB-ARC" evidence="2">
    <location>
        <begin position="532"/>
        <end position="573"/>
    </location>
</feature>
<evidence type="ECO:0000313" key="4">
    <source>
        <dbReference type="Proteomes" id="UP000298416"/>
    </source>
</evidence>
<dbReference type="SUPFAM" id="SSF52540">
    <property type="entry name" value="P-loop containing nucleoside triphosphate hydrolases"/>
    <property type="match status" value="3"/>
</dbReference>
<dbReference type="SUPFAM" id="SSF52058">
    <property type="entry name" value="L domain-like"/>
    <property type="match status" value="1"/>
</dbReference>
<dbReference type="InterPro" id="IPR027417">
    <property type="entry name" value="P-loop_NTPase"/>
</dbReference>
<keyword evidence="1" id="KW-0433">Leucine-rich repeat</keyword>
<dbReference type="InterPro" id="IPR002182">
    <property type="entry name" value="NB-ARC"/>
</dbReference>
<evidence type="ECO:0000256" key="1">
    <source>
        <dbReference type="ARBA" id="ARBA00022614"/>
    </source>
</evidence>
<reference evidence="3" key="2">
    <citation type="submission" date="2020-08" db="EMBL/GenBank/DDBJ databases">
        <title>Plant Genome Project.</title>
        <authorList>
            <person name="Zhang R.-G."/>
        </authorList>
    </citation>
    <scope>NUCLEOTIDE SEQUENCE</scope>
    <source>
        <strain evidence="3">Huo1</strain>
        <tissue evidence="3">Leaf</tissue>
    </source>
</reference>
<organism evidence="3">
    <name type="scientific">Salvia splendens</name>
    <name type="common">Scarlet sage</name>
    <dbReference type="NCBI Taxonomy" id="180675"/>
    <lineage>
        <taxon>Eukaryota</taxon>
        <taxon>Viridiplantae</taxon>
        <taxon>Streptophyta</taxon>
        <taxon>Embryophyta</taxon>
        <taxon>Tracheophyta</taxon>
        <taxon>Spermatophyta</taxon>
        <taxon>Magnoliopsida</taxon>
        <taxon>eudicotyledons</taxon>
        <taxon>Gunneridae</taxon>
        <taxon>Pentapetalae</taxon>
        <taxon>asterids</taxon>
        <taxon>lamiids</taxon>
        <taxon>Lamiales</taxon>
        <taxon>Lamiaceae</taxon>
        <taxon>Nepetoideae</taxon>
        <taxon>Mentheae</taxon>
        <taxon>Salviinae</taxon>
        <taxon>Salvia</taxon>
        <taxon>Salvia subgen. Calosphace</taxon>
        <taxon>core Calosphace</taxon>
    </lineage>
</organism>
<dbReference type="Proteomes" id="UP000298416">
    <property type="component" value="Unassembled WGS sequence"/>
</dbReference>
<sequence length="984" mass="111765">MAKIHVARVIERLERSLVELPESTCNGKTEKVINDMRSIQDFIGTQKLRGRSRLDYYISDIVNMVHEALNVKDDLTVPAKLSLLERWVREIKMRLLIFGIHGAESVGVEVDDHDHVVGIETYIKLLFCSAIFSEEKGLQSLSISGIPGVGKTTLARQIYNHADERDRFEVRVWVCVSSELSHKETDTSPTSGWSAIFHSSRRLARTNVFEIYPQSSSTSRSWRDHRIPVVCIIQEAMGEIKSGYRSSLHYFTCDIVDMVREALSLCTKGDNASFLTRSIVEVRLRMFKLGDDDAEAQRSQGCDDDADDEHVAGLEKDVELLLRRVVFNEEQGLQTSSVTGMVGIGKTTLARQVYNNPDSLKQMLHQHLHGKRYFIVLDILRQEMCLQYLLACLPDEDNESRLLLTSQTCYGEGIIYYNYEVIPLDAVSSWQLFLKTISSGNENKFPKQLEEKGREILNTQCCGLPLAIEDVEYVQPRHCNNKHGKCPHIMEVKMQMSKLRSENVVIEQEDDDDGDVVGLERDVELLFGRAILNKEQCLQTSTITGMIGIGKTTLARHIYNHGAIVRQFECRAWNGSRLLLAQALVDYVHKMRFLDATKSRQLFSKTIFSGNTLKGENQFPTEFKSMARQLLAECGGLPLAIKYVGRQLAEKRQAGSEWEHILESFDFDAILVSCFLRLAFFKQNTTVRTEKLMILTWAAGGIASEEEITQSLHQMVKELIVEVNDFPIKRFCVNPLLHKLSTKKAVEELGFQIARNNVTSRSSQTPLHRAIYCSRDRLVYSDNHDKLFVSLFFRGDGHLDASPSYWQNFQLLKILDLEDFGIKILPESIGTKILGIEKQLHTRAATVVGVLEDLDIALNCMVEVPDIIWEMSSLRRLYMTNIIFREPLFLFVLGVESLTYVSAENWTCAEWWPLTTKLRKLGIEIEESSNIGGILFALSNKMKELNYLSLRGSRFKSMPTDGIPSCLVTLKLDGRLAGLSNMPL</sequence>
<dbReference type="InterPro" id="IPR032675">
    <property type="entry name" value="LRR_dom_sf"/>
</dbReference>
<protein>
    <recommendedName>
        <fullName evidence="2">NB-ARC domain-containing protein</fullName>
    </recommendedName>
</protein>
<proteinExistence type="predicted"/>
<evidence type="ECO:0000313" key="3">
    <source>
        <dbReference type="EMBL" id="KAG6391136.1"/>
    </source>
</evidence>
<dbReference type="PANTHER" id="PTHR23155:SF1205">
    <property type="entry name" value="DISEASE RESISTANCE PROTEIN RPM1"/>
    <property type="match status" value="1"/>
</dbReference>
<dbReference type="AlphaFoldDB" id="A0A8X8Z453"/>
<keyword evidence="4" id="KW-1185">Reference proteome</keyword>
<dbReference type="InterPro" id="IPR044974">
    <property type="entry name" value="Disease_R_plants"/>
</dbReference>
<dbReference type="PRINTS" id="PR00364">
    <property type="entry name" value="DISEASERSIST"/>
</dbReference>
<dbReference type="EMBL" id="PNBA02000019">
    <property type="protein sequence ID" value="KAG6391136.1"/>
    <property type="molecule type" value="Genomic_DNA"/>
</dbReference>
<evidence type="ECO:0000259" key="2">
    <source>
        <dbReference type="Pfam" id="PF00931"/>
    </source>
</evidence>